<comment type="catalytic activity">
    <reaction evidence="2">
        <text>2 GTP = 3',3'-c-di-GMP + 2 diphosphate</text>
        <dbReference type="Rhea" id="RHEA:24898"/>
        <dbReference type="ChEBI" id="CHEBI:33019"/>
        <dbReference type="ChEBI" id="CHEBI:37565"/>
        <dbReference type="ChEBI" id="CHEBI:58805"/>
        <dbReference type="EC" id="2.7.7.65"/>
    </reaction>
</comment>
<dbReference type="PANTHER" id="PTHR45138">
    <property type="entry name" value="REGULATORY COMPONENTS OF SENSORY TRANSDUCTION SYSTEM"/>
    <property type="match status" value="1"/>
</dbReference>
<dbReference type="Gene3D" id="3.30.70.270">
    <property type="match status" value="1"/>
</dbReference>
<dbReference type="CDD" id="cd01949">
    <property type="entry name" value="GGDEF"/>
    <property type="match status" value="1"/>
</dbReference>
<evidence type="ECO:0000313" key="3">
    <source>
        <dbReference type="EMBL" id="KPY94620.1"/>
    </source>
</evidence>
<dbReference type="SUPFAM" id="SSF55073">
    <property type="entry name" value="Nucleotide cyclase"/>
    <property type="match status" value="1"/>
</dbReference>
<dbReference type="RefSeq" id="WP_057427091.1">
    <property type="nucleotide sequence ID" value="NZ_LJRI01000638.1"/>
</dbReference>
<sequence length="372" mass="41723">MDKDLKLRPRIKRLLSPAVMQAELLGGAAWLWVLMIGPSVKINLFTCFLTLSLACICWIQHTTTVFCIWRLLGIAYMLLLATGFFYLMDGDPEINIFALPLTITLAISSALLFVKFLDYLLSAVFVWLLTWLCWQEGVYGEIGIYVWIFCVASVCIGSVLNISYIKTLRAVLSLESKFRELAETDYLTSIPNRRAFMESFDSLIKGGESGYLIMMDIDNFKLINDRHGHEIGDRILCSMAACLRATSGSHCAGRIGGEEFGVLITGGDELTACDYILRLLETVRANFDPPYNDSCSAGMVRFSAASTMSEALSMADKSMYIAKRNGKDCAYFEGQEIVSFLFDDSKLKEKYPTETLSENTYQPDTRDLQFSP</sequence>
<dbReference type="SMART" id="SM00267">
    <property type="entry name" value="GGDEF"/>
    <property type="match status" value="1"/>
</dbReference>
<dbReference type="PROSITE" id="PS50887">
    <property type="entry name" value="GGDEF"/>
    <property type="match status" value="1"/>
</dbReference>
<dbReference type="InterPro" id="IPR043128">
    <property type="entry name" value="Rev_trsase/Diguanyl_cyclase"/>
</dbReference>
<dbReference type="PATRIC" id="fig|264459.3.peg.4771"/>
<dbReference type="GO" id="GO:0052621">
    <property type="term" value="F:diguanylate cyclase activity"/>
    <property type="evidence" value="ECO:0007669"/>
    <property type="project" value="UniProtKB-EC"/>
</dbReference>
<proteinExistence type="predicted"/>
<dbReference type="EMBL" id="LJRI01000638">
    <property type="protein sequence ID" value="KPY94620.1"/>
    <property type="molecule type" value="Genomic_DNA"/>
</dbReference>
<dbReference type="Pfam" id="PF00990">
    <property type="entry name" value="GGDEF"/>
    <property type="match status" value="1"/>
</dbReference>
<organism evidence="3 4">
    <name type="scientific">Pseudomonas syringae pv. spinaceae</name>
    <dbReference type="NCBI Taxonomy" id="264459"/>
    <lineage>
        <taxon>Bacteria</taxon>
        <taxon>Pseudomonadati</taxon>
        <taxon>Pseudomonadota</taxon>
        <taxon>Gammaproteobacteria</taxon>
        <taxon>Pseudomonadales</taxon>
        <taxon>Pseudomonadaceae</taxon>
        <taxon>Pseudomonas</taxon>
        <taxon>Pseudomonas syringae</taxon>
    </lineage>
</organism>
<gene>
    <name evidence="3" type="ORF">ALO94_02962</name>
</gene>
<evidence type="ECO:0000256" key="1">
    <source>
        <dbReference type="ARBA" id="ARBA00012528"/>
    </source>
</evidence>
<dbReference type="InterPro" id="IPR029787">
    <property type="entry name" value="Nucleotide_cyclase"/>
</dbReference>
<protein>
    <recommendedName>
        <fullName evidence="1">diguanylate cyclase</fullName>
        <ecNumber evidence="1">2.7.7.65</ecNumber>
    </recommendedName>
</protein>
<dbReference type="Proteomes" id="UP000050384">
    <property type="component" value="Unassembled WGS sequence"/>
</dbReference>
<dbReference type="InterPro" id="IPR000160">
    <property type="entry name" value="GGDEF_dom"/>
</dbReference>
<dbReference type="AlphaFoldDB" id="A0A0Q0D9Y7"/>
<dbReference type="InterPro" id="IPR050469">
    <property type="entry name" value="Diguanylate_Cyclase"/>
</dbReference>
<evidence type="ECO:0000256" key="2">
    <source>
        <dbReference type="ARBA" id="ARBA00034247"/>
    </source>
</evidence>
<evidence type="ECO:0000313" key="4">
    <source>
        <dbReference type="Proteomes" id="UP000050384"/>
    </source>
</evidence>
<dbReference type="PANTHER" id="PTHR45138:SF9">
    <property type="entry name" value="DIGUANYLATE CYCLASE DGCM-RELATED"/>
    <property type="match status" value="1"/>
</dbReference>
<reference evidence="3 4" key="1">
    <citation type="submission" date="2015-09" db="EMBL/GenBank/DDBJ databases">
        <title>Genome announcement of multiple Pseudomonas syringae strains.</title>
        <authorList>
            <person name="Thakur S."/>
            <person name="Wang P.W."/>
            <person name="Gong Y."/>
            <person name="Weir B.S."/>
            <person name="Guttman D.S."/>
        </authorList>
    </citation>
    <scope>NUCLEOTIDE SEQUENCE [LARGE SCALE GENOMIC DNA]</scope>
    <source>
        <strain evidence="3 4">ICMP16929</strain>
    </source>
</reference>
<dbReference type="EC" id="2.7.7.65" evidence="1"/>
<comment type="caution">
    <text evidence="3">The sequence shown here is derived from an EMBL/GenBank/DDBJ whole genome shotgun (WGS) entry which is preliminary data.</text>
</comment>
<name>A0A0Q0D9Y7_PSESX</name>
<accession>A0A0Q0D9Y7</accession>
<dbReference type="NCBIfam" id="TIGR00254">
    <property type="entry name" value="GGDEF"/>
    <property type="match status" value="1"/>
</dbReference>